<name>A0A0A9D4P7_ARUDO</name>
<keyword evidence="1" id="KW-0732">Signal</keyword>
<reference evidence="2" key="1">
    <citation type="submission" date="2014-09" db="EMBL/GenBank/DDBJ databases">
        <authorList>
            <person name="Magalhaes I.L.F."/>
            <person name="Oliveira U."/>
            <person name="Santos F.R."/>
            <person name="Vidigal T.H.D.A."/>
            <person name="Brescovit A.D."/>
            <person name="Santos A.J."/>
        </authorList>
    </citation>
    <scope>NUCLEOTIDE SEQUENCE</scope>
    <source>
        <tissue evidence="2">Shoot tissue taken approximately 20 cm above the soil surface</tissue>
    </source>
</reference>
<organism evidence="2">
    <name type="scientific">Arundo donax</name>
    <name type="common">Giant reed</name>
    <name type="synonym">Donax arundinaceus</name>
    <dbReference type="NCBI Taxonomy" id="35708"/>
    <lineage>
        <taxon>Eukaryota</taxon>
        <taxon>Viridiplantae</taxon>
        <taxon>Streptophyta</taxon>
        <taxon>Embryophyta</taxon>
        <taxon>Tracheophyta</taxon>
        <taxon>Spermatophyta</taxon>
        <taxon>Magnoliopsida</taxon>
        <taxon>Liliopsida</taxon>
        <taxon>Poales</taxon>
        <taxon>Poaceae</taxon>
        <taxon>PACMAD clade</taxon>
        <taxon>Arundinoideae</taxon>
        <taxon>Arundineae</taxon>
        <taxon>Arundo</taxon>
    </lineage>
</organism>
<sequence>MIMVVLVLRGSGICLLLRILGVAVPQSLENYIKMTLTISIITPNQVQYLSLFCNWLVQHICCGPLLGSTMGVLQWSD</sequence>
<proteinExistence type="predicted"/>
<dbReference type="AlphaFoldDB" id="A0A0A9D4P7"/>
<feature type="chain" id="PRO_5002061088" evidence="1">
    <location>
        <begin position="26"/>
        <end position="77"/>
    </location>
</feature>
<dbReference type="EMBL" id="GBRH01219173">
    <property type="protein sequence ID" value="JAD78722.1"/>
    <property type="molecule type" value="Transcribed_RNA"/>
</dbReference>
<evidence type="ECO:0000313" key="2">
    <source>
        <dbReference type="EMBL" id="JAD78722.1"/>
    </source>
</evidence>
<protein>
    <submittedName>
        <fullName evidence="2">Uncharacterized protein</fullName>
    </submittedName>
</protein>
<evidence type="ECO:0000256" key="1">
    <source>
        <dbReference type="SAM" id="SignalP"/>
    </source>
</evidence>
<feature type="signal peptide" evidence="1">
    <location>
        <begin position="1"/>
        <end position="25"/>
    </location>
</feature>
<accession>A0A0A9D4P7</accession>
<reference evidence="2" key="2">
    <citation type="journal article" date="2015" name="Data Brief">
        <title>Shoot transcriptome of the giant reed, Arundo donax.</title>
        <authorList>
            <person name="Barrero R.A."/>
            <person name="Guerrero F.D."/>
            <person name="Moolhuijzen P."/>
            <person name="Goolsby J.A."/>
            <person name="Tidwell J."/>
            <person name="Bellgard S.E."/>
            <person name="Bellgard M.I."/>
        </authorList>
    </citation>
    <scope>NUCLEOTIDE SEQUENCE</scope>
    <source>
        <tissue evidence="2">Shoot tissue taken approximately 20 cm above the soil surface</tissue>
    </source>
</reference>